<protein>
    <submittedName>
        <fullName evidence="1">Uncharacterized protein</fullName>
    </submittedName>
</protein>
<proteinExistence type="predicted"/>
<reference evidence="1" key="2">
    <citation type="journal article" date="2015" name="Fish Shellfish Immunol.">
        <title>Early steps in the European eel (Anguilla anguilla)-Vibrio vulnificus interaction in the gills: Role of the RtxA13 toxin.</title>
        <authorList>
            <person name="Callol A."/>
            <person name="Pajuelo D."/>
            <person name="Ebbesson L."/>
            <person name="Teles M."/>
            <person name="MacKenzie S."/>
            <person name="Amaro C."/>
        </authorList>
    </citation>
    <scope>NUCLEOTIDE SEQUENCE</scope>
</reference>
<sequence>MTTRKQKLAVSILCLSANLFYLYL</sequence>
<dbReference type="AlphaFoldDB" id="A0A0E9TNP7"/>
<organism evidence="1">
    <name type="scientific">Anguilla anguilla</name>
    <name type="common">European freshwater eel</name>
    <name type="synonym">Muraena anguilla</name>
    <dbReference type="NCBI Taxonomy" id="7936"/>
    <lineage>
        <taxon>Eukaryota</taxon>
        <taxon>Metazoa</taxon>
        <taxon>Chordata</taxon>
        <taxon>Craniata</taxon>
        <taxon>Vertebrata</taxon>
        <taxon>Euteleostomi</taxon>
        <taxon>Actinopterygii</taxon>
        <taxon>Neopterygii</taxon>
        <taxon>Teleostei</taxon>
        <taxon>Anguilliformes</taxon>
        <taxon>Anguillidae</taxon>
        <taxon>Anguilla</taxon>
    </lineage>
</organism>
<reference evidence="1" key="1">
    <citation type="submission" date="2014-11" db="EMBL/GenBank/DDBJ databases">
        <authorList>
            <person name="Amaro Gonzalez C."/>
        </authorList>
    </citation>
    <scope>NUCLEOTIDE SEQUENCE</scope>
</reference>
<evidence type="ECO:0000313" key="1">
    <source>
        <dbReference type="EMBL" id="JAH55092.1"/>
    </source>
</evidence>
<dbReference type="EMBL" id="GBXM01053485">
    <property type="protein sequence ID" value="JAH55092.1"/>
    <property type="molecule type" value="Transcribed_RNA"/>
</dbReference>
<name>A0A0E9TNP7_ANGAN</name>
<accession>A0A0E9TNP7</accession>